<evidence type="ECO:0000313" key="1">
    <source>
        <dbReference type="EMBL" id="MBC3882154.1"/>
    </source>
</evidence>
<gene>
    <name evidence="1" type="ORF">H8K36_12250</name>
</gene>
<dbReference type="EMBL" id="JACOFZ010000004">
    <property type="protein sequence ID" value="MBC3882154.1"/>
    <property type="molecule type" value="Genomic_DNA"/>
</dbReference>
<protein>
    <submittedName>
        <fullName evidence="1">Uncharacterized protein</fullName>
    </submittedName>
</protein>
<dbReference type="Pfam" id="PF20184">
    <property type="entry name" value="DUF6547"/>
    <property type="match status" value="1"/>
</dbReference>
<accession>A0A923HMK1</accession>
<dbReference type="InterPro" id="IPR046677">
    <property type="entry name" value="DUF6547"/>
</dbReference>
<sequence length="124" mass="14219">MKAQQYKDFIDQMVDVCRNGQGAIGSTRVRNGVWNENARADFLEDQFQINQLLGILNDEQREVIAGMLAQAFESGVFETLKALEEFEIEPFLEGYEGSPYHDFIGRVATVQWQWPDDDENEKPA</sequence>
<comment type="caution">
    <text evidence="1">The sequence shown here is derived from an EMBL/GenBank/DDBJ whole genome shotgun (WGS) entry which is preliminary data.</text>
</comment>
<dbReference type="RefSeq" id="WP_186916763.1">
    <property type="nucleotide sequence ID" value="NZ_JACOFZ010000004.1"/>
</dbReference>
<name>A0A923HMK1_9BURK</name>
<dbReference type="Proteomes" id="UP000627446">
    <property type="component" value="Unassembled WGS sequence"/>
</dbReference>
<reference evidence="1" key="1">
    <citation type="submission" date="2020-08" db="EMBL/GenBank/DDBJ databases">
        <title>Novel species isolated from subtropical streams in China.</title>
        <authorList>
            <person name="Lu H."/>
        </authorList>
    </citation>
    <scope>NUCLEOTIDE SEQUENCE</scope>
    <source>
        <strain evidence="1">LX22W</strain>
    </source>
</reference>
<organism evidence="1 2">
    <name type="scientific">Undibacterium nitidum</name>
    <dbReference type="NCBI Taxonomy" id="2762298"/>
    <lineage>
        <taxon>Bacteria</taxon>
        <taxon>Pseudomonadati</taxon>
        <taxon>Pseudomonadota</taxon>
        <taxon>Betaproteobacteria</taxon>
        <taxon>Burkholderiales</taxon>
        <taxon>Oxalobacteraceae</taxon>
        <taxon>Undibacterium</taxon>
    </lineage>
</organism>
<proteinExistence type="predicted"/>
<keyword evidence="2" id="KW-1185">Reference proteome</keyword>
<evidence type="ECO:0000313" key="2">
    <source>
        <dbReference type="Proteomes" id="UP000627446"/>
    </source>
</evidence>
<dbReference type="AlphaFoldDB" id="A0A923HMK1"/>